<dbReference type="NCBIfam" id="TIGR03577">
    <property type="entry name" value="EF_0830"/>
    <property type="match status" value="1"/>
</dbReference>
<dbReference type="RefSeq" id="WP_001541395.1">
    <property type="nucleotide sequence ID" value="NZ_BAABRJ010000004.1"/>
</dbReference>
<reference evidence="3" key="1">
    <citation type="journal article" date="2018" name="Genome Biol.">
        <title>SKESA: strategic k-mer extension for scrupulous assemblies.</title>
        <authorList>
            <person name="Souvorov A."/>
            <person name="Agarwala R."/>
            <person name="Lipman D.J."/>
        </authorList>
    </citation>
    <scope>NUCLEOTIDE SEQUENCE</scope>
    <source>
        <strain evidence="3">Salmonella enterica subsp. enterica</strain>
    </source>
</reference>
<dbReference type="EMBL" id="DAAOCX010000015">
    <property type="protein sequence ID" value="HAD2550674.1"/>
    <property type="molecule type" value="Genomic_DNA"/>
</dbReference>
<organism evidence="3">
    <name type="scientific">Salmonella enterica I</name>
    <dbReference type="NCBI Taxonomy" id="59201"/>
    <lineage>
        <taxon>Bacteria</taxon>
        <taxon>Pseudomonadati</taxon>
        <taxon>Pseudomonadota</taxon>
        <taxon>Gammaproteobacteria</taxon>
        <taxon>Enterobacterales</taxon>
        <taxon>Enterobacteriaceae</taxon>
        <taxon>Salmonella</taxon>
    </lineage>
</organism>
<evidence type="ECO:0000313" key="2">
    <source>
        <dbReference type="EMBL" id="HAD2652762.1"/>
    </source>
</evidence>
<evidence type="ECO:0000313" key="1">
    <source>
        <dbReference type="EMBL" id="HAD2550674.1"/>
    </source>
</evidence>
<dbReference type="Pfam" id="PF14272">
    <property type="entry name" value="Gly_rich_SFCGS"/>
    <property type="match status" value="1"/>
</dbReference>
<dbReference type="EMBL" id="DAAOEH010000014">
    <property type="protein sequence ID" value="HAD2686011.1"/>
    <property type="molecule type" value="Genomic_DNA"/>
</dbReference>
<comment type="caution">
    <text evidence="3">The sequence shown here is derived from an EMBL/GenBank/DDBJ whole genome shotgun (WGS) entry which is preliminary data.</text>
</comment>
<evidence type="ECO:0008006" key="4">
    <source>
        <dbReference type="Google" id="ProtNLM"/>
    </source>
</evidence>
<dbReference type="AlphaFoldDB" id="A0A3Y9SE60"/>
<evidence type="ECO:0000313" key="3">
    <source>
        <dbReference type="EMBL" id="HAD2686011.1"/>
    </source>
</evidence>
<protein>
    <recommendedName>
        <fullName evidence="4">EF_0830/AHA_3911 family protein</fullName>
    </recommendedName>
</protein>
<name>A0A3Y9SE60_SALET</name>
<sequence>MEQITVVIGDRLGKGQKVAAGVEKAGGRAVVVPGVAADMKLGDVMKAENATFGISFCGSGGAGAITAQNKHGYKAKYGMRSVDEGVTAINEGCNVLGFSFMDKEELGERLVQAWQKKYGA</sequence>
<dbReference type="EMBL" id="DAAOEA010000015">
    <property type="protein sequence ID" value="HAD2652762.1"/>
    <property type="molecule type" value="Genomic_DNA"/>
</dbReference>
<reference evidence="3" key="2">
    <citation type="submission" date="2019-01" db="EMBL/GenBank/DDBJ databases">
        <authorList>
            <consortium name="NCBI Pathogen Detection Project"/>
        </authorList>
    </citation>
    <scope>NUCLEOTIDE SEQUENCE</scope>
    <source>
        <strain evidence="3">Salmonella enterica subsp. enterica</strain>
    </source>
</reference>
<gene>
    <name evidence="1" type="ORF">G1H51_17415</name>
    <name evidence="3" type="ORF">G1H77_16550</name>
    <name evidence="2" type="ORF">G1I19_17390</name>
</gene>
<accession>A0A3Y9SE60</accession>
<proteinExistence type="predicted"/>
<dbReference type="InterPro" id="IPR020034">
    <property type="entry name" value="CHP03577_EF0830/AHA3911"/>
</dbReference>